<gene>
    <name evidence="8" type="ORF">VHEMI09281</name>
</gene>
<feature type="domain" description="Zn(2)-C6 fungal-type" evidence="7">
    <location>
        <begin position="20"/>
        <end position="50"/>
    </location>
</feature>
<evidence type="ECO:0000256" key="5">
    <source>
        <dbReference type="ARBA" id="ARBA00023242"/>
    </source>
</evidence>
<dbReference type="SUPFAM" id="SSF57701">
    <property type="entry name" value="Zn2/Cys6 DNA-binding domain"/>
    <property type="match status" value="1"/>
</dbReference>
<dbReference type="Proteomes" id="UP000039046">
    <property type="component" value="Unassembled WGS sequence"/>
</dbReference>
<dbReference type="CDD" id="cd00067">
    <property type="entry name" value="GAL4"/>
    <property type="match status" value="1"/>
</dbReference>
<dbReference type="GO" id="GO:0006351">
    <property type="term" value="P:DNA-templated transcription"/>
    <property type="evidence" value="ECO:0007669"/>
    <property type="project" value="InterPro"/>
</dbReference>
<dbReference type="STRING" id="1531966.A0A0A1TQ38"/>
<comment type="subcellular location">
    <subcellularLocation>
        <location evidence="1">Nucleus</location>
    </subcellularLocation>
</comment>
<dbReference type="GO" id="GO:0008270">
    <property type="term" value="F:zinc ion binding"/>
    <property type="evidence" value="ECO:0007669"/>
    <property type="project" value="InterPro"/>
</dbReference>
<evidence type="ECO:0000256" key="2">
    <source>
        <dbReference type="ARBA" id="ARBA00022723"/>
    </source>
</evidence>
<dbReference type="OrthoDB" id="426882at2759"/>
<dbReference type="InterPro" id="IPR050815">
    <property type="entry name" value="TF_fung"/>
</dbReference>
<accession>A0A0A1TQ38</accession>
<dbReference type="SMART" id="SM00066">
    <property type="entry name" value="GAL4"/>
    <property type="match status" value="1"/>
</dbReference>
<feature type="region of interest" description="Disordered" evidence="6">
    <location>
        <begin position="81"/>
        <end position="131"/>
    </location>
</feature>
<dbReference type="InterPro" id="IPR036864">
    <property type="entry name" value="Zn2-C6_fun-type_DNA-bd_sf"/>
</dbReference>
<dbReference type="Pfam" id="PF04082">
    <property type="entry name" value="Fungal_trans"/>
    <property type="match status" value="1"/>
</dbReference>
<keyword evidence="4" id="KW-0804">Transcription</keyword>
<name>A0A0A1TQ38_9HYPO</name>
<dbReference type="PRINTS" id="PR00755">
    <property type="entry name" value="AFLATOXINBRP"/>
</dbReference>
<feature type="region of interest" description="Disordered" evidence="6">
    <location>
        <begin position="1"/>
        <end position="65"/>
    </location>
</feature>
<dbReference type="InterPro" id="IPR007219">
    <property type="entry name" value="XnlR_reg_dom"/>
</dbReference>
<sequence length="725" mass="80443">MPPPDEGSATGRGRRRSHHACLPCRRKKTRCPAEKPACSSCTRLHQPCSYPPPRRPSHSSRSEERLVHLEEKLDRLLTGRSAANVTVQDPNLDHSSTKSLSVTPPAATTAEGNASTTSPSTSIFESDPLNSRPASADIAAGIGLYFKYCHRQPVWLFDRDEANDHTTITDELACSILALTARFSPKPERLAKYGNNARNLIMGCIASGRVGLATLESVCLLSYSSFIDGNVHLGQFHLGLALQLCQSARLDHDTAYSDDDPLTERKKRLFWSLQILDHYHGQQPGILSVPSDIWPLEYHLSSDKKHRLDQDVKMPPPFPHDDIGHSQRSEPGIWNTSVYLGSVWSKVRTYVSNCSRGIFKEPWRRDSMYAMVVSDFMEVENRIPMRHRYDSVKFYERKVEELRVNRDYWTPWLKEQFTYHAIPAVLNHPFLYIVGAQHNPNLAIPHTFWRRSSELALIHSTWITRLIDMVMDKQVLLIDPFFGHIAAIAATVHLYYCCAAAPKLKHKSNTDFAKCRRFLKSFLPFSPACAELDRNLDKMAKIAAGSESNDVEDWMPSHIYLSVPLMWKLLQFNCTTDPQDVSAAGLLTASLASTAAAAETDEGVTLDIIVATSPEISVNTADGGQDAPTLPYSAAPVPATPQPSVAAAASRLSSGVQAALGGDITAECPDSLTFNTTPWLYAEGFPSHFDNIGNMDYDMSDSGSNTGGGGDQLAWWQTEFHTGFV</sequence>
<organism evidence="8 9">
    <name type="scientific">[Torrubiella] hemipterigena</name>
    <dbReference type="NCBI Taxonomy" id="1531966"/>
    <lineage>
        <taxon>Eukaryota</taxon>
        <taxon>Fungi</taxon>
        <taxon>Dikarya</taxon>
        <taxon>Ascomycota</taxon>
        <taxon>Pezizomycotina</taxon>
        <taxon>Sordariomycetes</taxon>
        <taxon>Hypocreomycetidae</taxon>
        <taxon>Hypocreales</taxon>
        <taxon>Clavicipitaceae</taxon>
        <taxon>Clavicipitaceae incertae sedis</taxon>
        <taxon>'Torrubiella' clade</taxon>
    </lineage>
</organism>
<dbReference type="PANTHER" id="PTHR47338">
    <property type="entry name" value="ZN(II)2CYS6 TRANSCRIPTION FACTOR (EUROFUNG)-RELATED"/>
    <property type="match status" value="1"/>
</dbReference>
<protein>
    <recommendedName>
        <fullName evidence="7">Zn(2)-C6 fungal-type domain-containing protein</fullName>
    </recommendedName>
</protein>
<keyword evidence="3" id="KW-0805">Transcription regulation</keyword>
<evidence type="ECO:0000256" key="4">
    <source>
        <dbReference type="ARBA" id="ARBA00023163"/>
    </source>
</evidence>
<dbReference type="PANTHER" id="PTHR47338:SF6">
    <property type="entry name" value="ZN(II)2CYS6 TRANSCRIPTION FACTOR (EUROFUNG)"/>
    <property type="match status" value="1"/>
</dbReference>
<feature type="compositionally biased region" description="Basic residues" evidence="6">
    <location>
        <begin position="12"/>
        <end position="30"/>
    </location>
</feature>
<keyword evidence="2" id="KW-0479">Metal-binding</keyword>
<dbReference type="EMBL" id="CDHN01000006">
    <property type="protein sequence ID" value="CEJ93708.1"/>
    <property type="molecule type" value="Genomic_DNA"/>
</dbReference>
<dbReference type="AlphaFoldDB" id="A0A0A1TQ38"/>
<dbReference type="GO" id="GO:0005634">
    <property type="term" value="C:nucleus"/>
    <property type="evidence" value="ECO:0007669"/>
    <property type="project" value="UniProtKB-SubCell"/>
</dbReference>
<feature type="compositionally biased region" description="Polar residues" evidence="6">
    <location>
        <begin position="110"/>
        <end position="131"/>
    </location>
</feature>
<feature type="compositionally biased region" description="Polar residues" evidence="6">
    <location>
        <begin position="81"/>
        <end position="90"/>
    </location>
</feature>
<evidence type="ECO:0000256" key="3">
    <source>
        <dbReference type="ARBA" id="ARBA00023015"/>
    </source>
</evidence>
<dbReference type="GO" id="GO:0003677">
    <property type="term" value="F:DNA binding"/>
    <property type="evidence" value="ECO:0007669"/>
    <property type="project" value="InterPro"/>
</dbReference>
<dbReference type="Pfam" id="PF00172">
    <property type="entry name" value="Zn_clus"/>
    <property type="match status" value="1"/>
</dbReference>
<dbReference type="PROSITE" id="PS00463">
    <property type="entry name" value="ZN2_CY6_FUNGAL_1"/>
    <property type="match status" value="1"/>
</dbReference>
<evidence type="ECO:0000313" key="9">
    <source>
        <dbReference type="Proteomes" id="UP000039046"/>
    </source>
</evidence>
<reference evidence="8 9" key="1">
    <citation type="journal article" date="2015" name="Genome Announc.">
        <title>Draft Genome Sequence and Gene Annotation of the Entomopathogenic Fungus Verticillium hemipterigenum.</title>
        <authorList>
            <person name="Horn F."/>
            <person name="Habel A."/>
            <person name="Scharf D.H."/>
            <person name="Dworschak J."/>
            <person name="Brakhage A.A."/>
            <person name="Guthke R."/>
            <person name="Hertweck C."/>
            <person name="Linde J."/>
        </authorList>
    </citation>
    <scope>NUCLEOTIDE SEQUENCE [LARGE SCALE GENOMIC DNA]</scope>
</reference>
<dbReference type="PROSITE" id="PS50048">
    <property type="entry name" value="ZN2_CY6_FUNGAL_2"/>
    <property type="match status" value="1"/>
</dbReference>
<dbReference type="CDD" id="cd12148">
    <property type="entry name" value="fungal_TF_MHR"/>
    <property type="match status" value="1"/>
</dbReference>
<proteinExistence type="predicted"/>
<evidence type="ECO:0000256" key="1">
    <source>
        <dbReference type="ARBA" id="ARBA00004123"/>
    </source>
</evidence>
<keyword evidence="5" id="KW-0539">Nucleus</keyword>
<dbReference type="InterPro" id="IPR001138">
    <property type="entry name" value="Zn2Cys6_DnaBD"/>
</dbReference>
<dbReference type="GO" id="GO:0000981">
    <property type="term" value="F:DNA-binding transcription factor activity, RNA polymerase II-specific"/>
    <property type="evidence" value="ECO:0007669"/>
    <property type="project" value="InterPro"/>
</dbReference>
<evidence type="ECO:0000256" key="6">
    <source>
        <dbReference type="SAM" id="MobiDB-lite"/>
    </source>
</evidence>
<dbReference type="Gene3D" id="4.10.240.10">
    <property type="entry name" value="Zn(2)-C6 fungal-type DNA-binding domain"/>
    <property type="match status" value="1"/>
</dbReference>
<evidence type="ECO:0000259" key="7">
    <source>
        <dbReference type="PROSITE" id="PS50048"/>
    </source>
</evidence>
<keyword evidence="9" id="KW-1185">Reference proteome</keyword>
<evidence type="ECO:0000313" key="8">
    <source>
        <dbReference type="EMBL" id="CEJ93708.1"/>
    </source>
</evidence>